<dbReference type="GO" id="GO:0031124">
    <property type="term" value="P:mRNA 3'-end processing"/>
    <property type="evidence" value="ECO:0007669"/>
    <property type="project" value="TreeGrafter"/>
</dbReference>
<gene>
    <name evidence="3" type="ORF">QR680_012949</name>
</gene>
<protein>
    <recommendedName>
        <fullName evidence="2">CID domain-containing protein</fullName>
    </recommendedName>
</protein>
<organism evidence="3 4">
    <name type="scientific">Steinernema hermaphroditum</name>
    <dbReference type="NCBI Taxonomy" id="289476"/>
    <lineage>
        <taxon>Eukaryota</taxon>
        <taxon>Metazoa</taxon>
        <taxon>Ecdysozoa</taxon>
        <taxon>Nematoda</taxon>
        <taxon>Chromadorea</taxon>
        <taxon>Rhabditida</taxon>
        <taxon>Tylenchina</taxon>
        <taxon>Panagrolaimomorpha</taxon>
        <taxon>Strongyloidoidea</taxon>
        <taxon>Steinernematidae</taxon>
        <taxon>Steinernema</taxon>
    </lineage>
</organism>
<sequence length="358" mass="41347">MCDLCSIARTMADDSSSKRNGGFSDDSMIRRLRSLDGTQNSIQSVSGWIHHYQASHAERIIRLWLSELRNTKNPDRVLNLMYVANDVIQNSVRRNTDVKFASEFLPVLHPGLKHVAVVCPTEKKKKIFRILDVWEERKTFPSKSIQPLREVLSGEKKNAHGPVQRQHGKRHLPMSPSKETLTSVDVEMEIEQTASCSYEERASELRKLSEVSDELTDYLIKVDEPPSSDADTRRRLAHYPEEVSNPTLLNRLRSETEADALLKQVEEAYRMLESFCSNLSTEIQNRRKIQSLLNEYELCLKQELPRNEKMCHDVKGILQRLDKEREEVLLHYNSIPDVQDMFLSSRQLPSLGDLFRSQ</sequence>
<dbReference type="PANTHER" id="PTHR12460:SF0">
    <property type="entry name" value="CID DOMAIN-CONTAINING PROTEIN-RELATED"/>
    <property type="match status" value="1"/>
</dbReference>
<dbReference type="Pfam" id="PF04818">
    <property type="entry name" value="CID"/>
    <property type="match status" value="1"/>
</dbReference>
<dbReference type="GO" id="GO:0000993">
    <property type="term" value="F:RNA polymerase II complex binding"/>
    <property type="evidence" value="ECO:0007669"/>
    <property type="project" value="TreeGrafter"/>
</dbReference>
<feature type="region of interest" description="Disordered" evidence="1">
    <location>
        <begin position="154"/>
        <end position="177"/>
    </location>
</feature>
<dbReference type="Gene3D" id="1.25.40.90">
    <property type="match status" value="1"/>
</dbReference>
<dbReference type="SUPFAM" id="SSF48464">
    <property type="entry name" value="ENTH/VHS domain"/>
    <property type="match status" value="1"/>
</dbReference>
<dbReference type="Pfam" id="PF16566">
    <property type="entry name" value="CREPT"/>
    <property type="match status" value="1"/>
</dbReference>
<evidence type="ECO:0000313" key="3">
    <source>
        <dbReference type="EMBL" id="KAK0417334.1"/>
    </source>
</evidence>
<dbReference type="EMBL" id="JAUCMV010000002">
    <property type="protein sequence ID" value="KAK0417334.1"/>
    <property type="molecule type" value="Genomic_DNA"/>
</dbReference>
<dbReference type="Gene3D" id="6.10.250.2560">
    <property type="match status" value="1"/>
</dbReference>
<dbReference type="AlphaFoldDB" id="A0AA39M1N8"/>
<evidence type="ECO:0000256" key="1">
    <source>
        <dbReference type="SAM" id="MobiDB-lite"/>
    </source>
</evidence>
<dbReference type="SMART" id="SM00582">
    <property type="entry name" value="RPR"/>
    <property type="match status" value="1"/>
</dbReference>
<dbReference type="PANTHER" id="PTHR12460">
    <property type="entry name" value="CYCLIN-DEPENDENT KINASE INHIBITOR-RELATED PROTEIN"/>
    <property type="match status" value="1"/>
</dbReference>
<dbReference type="InterPro" id="IPR032337">
    <property type="entry name" value="RPRD1A/B_C"/>
</dbReference>
<accession>A0AA39M1N8</accession>
<proteinExistence type="predicted"/>
<reference evidence="3" key="1">
    <citation type="submission" date="2023-06" db="EMBL/GenBank/DDBJ databases">
        <title>Genomic analysis of the entomopathogenic nematode Steinernema hermaphroditum.</title>
        <authorList>
            <person name="Schwarz E.M."/>
            <person name="Heppert J.K."/>
            <person name="Baniya A."/>
            <person name="Schwartz H.T."/>
            <person name="Tan C.-H."/>
            <person name="Antoshechkin I."/>
            <person name="Sternberg P.W."/>
            <person name="Goodrich-Blair H."/>
            <person name="Dillman A.R."/>
        </authorList>
    </citation>
    <scope>NUCLEOTIDE SEQUENCE</scope>
    <source>
        <strain evidence="3">PS9179</strain>
        <tissue evidence="3">Whole animal</tissue>
    </source>
</reference>
<dbReference type="InterPro" id="IPR006569">
    <property type="entry name" value="CID_dom"/>
</dbReference>
<dbReference type="InterPro" id="IPR008942">
    <property type="entry name" value="ENTH_VHS"/>
</dbReference>
<evidence type="ECO:0000313" key="4">
    <source>
        <dbReference type="Proteomes" id="UP001175271"/>
    </source>
</evidence>
<evidence type="ECO:0000259" key="2">
    <source>
        <dbReference type="PROSITE" id="PS51391"/>
    </source>
</evidence>
<feature type="domain" description="CID" evidence="2">
    <location>
        <begin position="20"/>
        <end position="156"/>
    </location>
</feature>
<comment type="caution">
    <text evidence="3">The sequence shown here is derived from an EMBL/GenBank/DDBJ whole genome shotgun (WGS) entry which is preliminary data.</text>
</comment>
<dbReference type="PROSITE" id="PS51391">
    <property type="entry name" value="CID"/>
    <property type="match status" value="1"/>
</dbReference>
<keyword evidence="4" id="KW-1185">Reference proteome</keyword>
<dbReference type="Proteomes" id="UP001175271">
    <property type="component" value="Unassembled WGS sequence"/>
</dbReference>
<name>A0AA39M1N8_9BILA</name>